<feature type="transmembrane region" description="Helical" evidence="1">
    <location>
        <begin position="36"/>
        <end position="56"/>
    </location>
</feature>
<keyword evidence="4" id="KW-1185">Reference proteome</keyword>
<name>A0A346PKY7_9EURY</name>
<evidence type="ECO:0000313" key="4">
    <source>
        <dbReference type="Proteomes" id="UP000258613"/>
    </source>
</evidence>
<dbReference type="KEGG" id="nag:AArcMg_0153"/>
<feature type="transmembrane region" description="Helical" evidence="1">
    <location>
        <begin position="68"/>
        <end position="86"/>
    </location>
</feature>
<evidence type="ECO:0000256" key="1">
    <source>
        <dbReference type="SAM" id="Phobius"/>
    </source>
</evidence>
<feature type="transmembrane region" description="Helical" evidence="1">
    <location>
        <begin position="6"/>
        <end position="29"/>
    </location>
</feature>
<dbReference type="EMBL" id="CP024047">
    <property type="protein sequence ID" value="AXR76505.1"/>
    <property type="molecule type" value="Genomic_DNA"/>
</dbReference>
<dbReference type="KEGG" id="nan:AArc1_0155"/>
<accession>A0A346PKY7</accession>
<accession>A0A346PAG0</accession>
<keyword evidence="1" id="KW-0472">Membrane</keyword>
<evidence type="ECO:0000313" key="2">
    <source>
        <dbReference type="EMBL" id="AXR76505.1"/>
    </source>
</evidence>
<dbReference type="GeneID" id="37640637"/>
<keyword evidence="1" id="KW-0812">Transmembrane</keyword>
<dbReference type="Proteomes" id="UP000258613">
    <property type="component" value="Chromosome"/>
</dbReference>
<evidence type="ECO:0000313" key="5">
    <source>
        <dbReference type="Proteomes" id="UP000258707"/>
    </source>
</evidence>
<organism evidence="3 4">
    <name type="scientific">Natrarchaeobaculum sulfurireducens</name>
    <dbReference type="NCBI Taxonomy" id="2044521"/>
    <lineage>
        <taxon>Archaea</taxon>
        <taxon>Methanobacteriati</taxon>
        <taxon>Methanobacteriota</taxon>
        <taxon>Stenosarchaea group</taxon>
        <taxon>Halobacteria</taxon>
        <taxon>Halobacteriales</taxon>
        <taxon>Natrialbaceae</taxon>
        <taxon>Natrarchaeobaculum</taxon>
    </lineage>
</organism>
<gene>
    <name evidence="2" type="ORF">AArc1_0155</name>
    <name evidence="3" type="ORF">AArcMg_0153</name>
</gene>
<dbReference type="Proteomes" id="UP000258707">
    <property type="component" value="Chromosome"/>
</dbReference>
<keyword evidence="1" id="KW-1133">Transmembrane helix</keyword>
<protein>
    <submittedName>
        <fullName evidence="3">Uncharacterized protein</fullName>
    </submittedName>
</protein>
<proteinExistence type="predicted"/>
<reference evidence="5" key="1">
    <citation type="submission" date="2017-10" db="EMBL/GenBank/DDBJ databases">
        <title>Phenotypic and genomic properties of facultatively anaerobic sulfur-reducing natronoarchaea from hypersaline soda lakes.</title>
        <authorList>
            <person name="Sorokin D.Y."/>
            <person name="Kublanov I.V."/>
            <person name="Roman P."/>
            <person name="Sinninghe Damste J.S."/>
            <person name="Golyshin P.N."/>
            <person name="Rojo D."/>
            <person name="Ciordia S."/>
            <person name="Mena Md.C."/>
            <person name="Ferrer M."/>
            <person name="Messina E."/>
            <person name="Smedile F."/>
            <person name="La Spada G."/>
            <person name="La Cono V."/>
            <person name="Yakimov M.M."/>
        </authorList>
    </citation>
    <scope>NUCLEOTIDE SEQUENCE [LARGE SCALE GENOMIC DNA]</scope>
    <source>
        <strain evidence="5">AArc1</strain>
    </source>
</reference>
<evidence type="ECO:0000313" key="3">
    <source>
        <dbReference type="EMBL" id="AXR80182.1"/>
    </source>
</evidence>
<reference evidence="3" key="3">
    <citation type="journal article" date="2019" name="Int. J. Syst. Evol. Microbiol.">
        <title>Natronolimnobius sulfurireducens sp. nov. and Halalkaliarchaeum desulfuricum gen. nov., sp. nov., the first sulfur-respiring alkaliphilic haloarchaea from hypersaline alkaline lakes.</title>
        <authorList>
            <person name="Sorokin D.Y."/>
            <person name="Yakimov M."/>
            <person name="Messina E."/>
            <person name="Merkel A.Y."/>
            <person name="Bale N.J."/>
            <person name="Sinninghe Damste J.S."/>
        </authorList>
    </citation>
    <scope>NUCLEOTIDE SEQUENCE</scope>
    <source>
        <strain evidence="3">AArc-Mg</strain>
        <strain evidence="2">AArc1</strain>
    </source>
</reference>
<dbReference type="AlphaFoldDB" id="A0A346PKY7"/>
<sequence>MSKTLVYFASLAVIGAVFVVLGTASLVAGAVGPGSVLMALGGLSLIGYGGYTLIFASEPSEPVPQDGIVWTLAVAAVLFVLWAVVFPPV</sequence>
<reference evidence="4" key="2">
    <citation type="submission" date="2018-02" db="EMBL/GenBank/DDBJ databases">
        <title>Phenotypic and genomic properties of facultatively anaerobic sulfur-reducing natronoarchaea from hypersaline soda lakes.</title>
        <authorList>
            <person name="Sorokin D.Y."/>
            <person name="Kublanov I.V."/>
            <person name="Roman P."/>
            <person name="Sinninghe Damste J.S."/>
            <person name="Golyshin P.N."/>
            <person name="Rojo D."/>
            <person name="Ciordia S."/>
            <person name="Mena M.D.C."/>
            <person name="Ferrer M."/>
            <person name="Messina E."/>
            <person name="Smedile F."/>
            <person name="La Spada G."/>
            <person name="La Cono V."/>
            <person name="Yakimov M.M."/>
        </authorList>
    </citation>
    <scope>NUCLEOTIDE SEQUENCE [LARGE SCALE GENOMIC DNA]</scope>
    <source>
        <strain evidence="4">AArc-Mg</strain>
    </source>
</reference>
<dbReference type="EMBL" id="CP027033">
    <property type="protein sequence ID" value="AXR80182.1"/>
    <property type="molecule type" value="Genomic_DNA"/>
</dbReference>
<dbReference type="RefSeq" id="WP_117362663.1">
    <property type="nucleotide sequence ID" value="NZ_CP024047.1"/>
</dbReference>